<name>A0A9N9SIB7_PHACE</name>
<proteinExistence type="predicted"/>
<sequence>MTSKRNTVHSPSIQLLLQAVLTASAKGKTQFVLMAPRASTTTLGTGCEELDDPVYGTPRSSLDPMEVTAVLPIASSPGIHSSQIPGLASGRNRWAAPVNNIDRDDSLNEPPPMAQTSEKRLRQEDTPSQAPPKGPRIEYSTTAGQEPSPTPPEVRQLSESPLATPDVTEVTTSPRAVAMDEQPEKPTIDPDLYGYLLSSKNDVEEQVYEGTLSSTDNLVGLDAGMETSDQELSFVIEA</sequence>
<evidence type="ECO:0000256" key="1">
    <source>
        <dbReference type="SAM" id="MobiDB-lite"/>
    </source>
</evidence>
<gene>
    <name evidence="2" type="ORF">PHAECO_LOCUS5888</name>
</gene>
<feature type="region of interest" description="Disordered" evidence="1">
    <location>
        <begin position="100"/>
        <end position="190"/>
    </location>
</feature>
<reference evidence="2" key="2">
    <citation type="submission" date="2022-10" db="EMBL/GenBank/DDBJ databases">
        <authorList>
            <consortium name="ENA_rothamsted_submissions"/>
            <consortium name="culmorum"/>
            <person name="King R."/>
        </authorList>
    </citation>
    <scope>NUCLEOTIDE SEQUENCE</scope>
</reference>
<dbReference type="AlphaFoldDB" id="A0A9N9SIB7"/>
<dbReference type="EMBL" id="OU896723">
    <property type="protein sequence ID" value="CAG9818129.1"/>
    <property type="molecule type" value="Genomic_DNA"/>
</dbReference>
<protein>
    <submittedName>
        <fullName evidence="2">Uncharacterized protein</fullName>
    </submittedName>
</protein>
<organism evidence="2 3">
    <name type="scientific">Phaedon cochleariae</name>
    <name type="common">Mustard beetle</name>
    <dbReference type="NCBI Taxonomy" id="80249"/>
    <lineage>
        <taxon>Eukaryota</taxon>
        <taxon>Metazoa</taxon>
        <taxon>Ecdysozoa</taxon>
        <taxon>Arthropoda</taxon>
        <taxon>Hexapoda</taxon>
        <taxon>Insecta</taxon>
        <taxon>Pterygota</taxon>
        <taxon>Neoptera</taxon>
        <taxon>Endopterygota</taxon>
        <taxon>Coleoptera</taxon>
        <taxon>Polyphaga</taxon>
        <taxon>Cucujiformia</taxon>
        <taxon>Chrysomeloidea</taxon>
        <taxon>Chrysomelidae</taxon>
        <taxon>Chrysomelinae</taxon>
        <taxon>Chrysomelini</taxon>
        <taxon>Phaedon</taxon>
    </lineage>
</organism>
<dbReference type="Proteomes" id="UP001153737">
    <property type="component" value="Chromosome 17"/>
</dbReference>
<reference evidence="2" key="1">
    <citation type="submission" date="2022-01" db="EMBL/GenBank/DDBJ databases">
        <authorList>
            <person name="King R."/>
        </authorList>
    </citation>
    <scope>NUCLEOTIDE SEQUENCE</scope>
</reference>
<accession>A0A9N9SIB7</accession>
<evidence type="ECO:0000313" key="3">
    <source>
        <dbReference type="Proteomes" id="UP001153737"/>
    </source>
</evidence>
<keyword evidence="3" id="KW-1185">Reference proteome</keyword>
<evidence type="ECO:0000313" key="2">
    <source>
        <dbReference type="EMBL" id="CAG9818129.1"/>
    </source>
</evidence>